<accession>A0A4Y2ISJ6</accession>
<keyword evidence="2" id="KW-1185">Reference proteome</keyword>
<protein>
    <recommendedName>
        <fullName evidence="3">Peptidase A2 domain-containing protein</fullName>
    </recommendedName>
</protein>
<sequence length="275" mass="31473">MNLYKESGNARIRRLITGIDLGDLKPSQFLQKLISVATSDVSEHLIKTLWLGKLPDSIKNVLIVSKEYIDRLEIMADKICDMSPKIENYSTSDEHNSSNELLDRVKNLERQIAELCIRTGAIPRTRNNSYFHNRSRSRSNRRNDFNPKGKLCYFHFRFGAKCLVSKATRKSGKLKSAVSSATYFAAENVKECRKFRLFVRDQRSNLHFIVDSGAHVSIIPATSQNEKKAEYQLYAANGIEISTYGIKMLNLDLGLRCDFQFPFIIADVTNKYFGR</sequence>
<name>A0A4Y2ISJ6_ARAVE</name>
<comment type="caution">
    <text evidence="1">The sequence shown here is derived from an EMBL/GenBank/DDBJ whole genome shotgun (WGS) entry which is preliminary data.</text>
</comment>
<dbReference type="EMBL" id="BGPR01002906">
    <property type="protein sequence ID" value="GBM80821.1"/>
    <property type="molecule type" value="Genomic_DNA"/>
</dbReference>
<evidence type="ECO:0000313" key="2">
    <source>
        <dbReference type="Proteomes" id="UP000499080"/>
    </source>
</evidence>
<dbReference type="Proteomes" id="UP000499080">
    <property type="component" value="Unassembled WGS sequence"/>
</dbReference>
<dbReference type="OrthoDB" id="422540at2759"/>
<organism evidence="1 2">
    <name type="scientific">Araneus ventricosus</name>
    <name type="common">Orbweaver spider</name>
    <name type="synonym">Epeira ventricosa</name>
    <dbReference type="NCBI Taxonomy" id="182803"/>
    <lineage>
        <taxon>Eukaryota</taxon>
        <taxon>Metazoa</taxon>
        <taxon>Ecdysozoa</taxon>
        <taxon>Arthropoda</taxon>
        <taxon>Chelicerata</taxon>
        <taxon>Arachnida</taxon>
        <taxon>Araneae</taxon>
        <taxon>Araneomorphae</taxon>
        <taxon>Entelegynae</taxon>
        <taxon>Araneoidea</taxon>
        <taxon>Araneidae</taxon>
        <taxon>Araneus</taxon>
    </lineage>
</organism>
<evidence type="ECO:0008006" key="3">
    <source>
        <dbReference type="Google" id="ProtNLM"/>
    </source>
</evidence>
<dbReference type="PANTHER" id="PTHR33327:SF3">
    <property type="entry name" value="RNA-DIRECTED DNA POLYMERASE"/>
    <property type="match status" value="1"/>
</dbReference>
<reference evidence="1 2" key="1">
    <citation type="journal article" date="2019" name="Sci. Rep.">
        <title>Orb-weaving spider Araneus ventricosus genome elucidates the spidroin gene catalogue.</title>
        <authorList>
            <person name="Kono N."/>
            <person name="Nakamura H."/>
            <person name="Ohtoshi R."/>
            <person name="Moran D.A.P."/>
            <person name="Shinohara A."/>
            <person name="Yoshida Y."/>
            <person name="Fujiwara M."/>
            <person name="Mori M."/>
            <person name="Tomita M."/>
            <person name="Arakawa K."/>
        </authorList>
    </citation>
    <scope>NUCLEOTIDE SEQUENCE [LARGE SCALE GENOMIC DNA]</scope>
</reference>
<evidence type="ECO:0000313" key="1">
    <source>
        <dbReference type="EMBL" id="GBM80821.1"/>
    </source>
</evidence>
<gene>
    <name evidence="1" type="ORF">AVEN_33429_1</name>
</gene>
<dbReference type="PANTHER" id="PTHR33327">
    <property type="entry name" value="ENDONUCLEASE"/>
    <property type="match status" value="1"/>
</dbReference>
<proteinExistence type="predicted"/>
<dbReference type="AlphaFoldDB" id="A0A4Y2ISJ6"/>